<evidence type="ECO:0000313" key="15">
    <source>
        <dbReference type="Proteomes" id="UP000327118"/>
    </source>
</evidence>
<evidence type="ECO:0000259" key="13">
    <source>
        <dbReference type="PROSITE" id="PS50011"/>
    </source>
</evidence>
<evidence type="ECO:0000256" key="6">
    <source>
        <dbReference type="ARBA" id="ARBA00019973"/>
    </source>
</evidence>
<keyword evidence="15" id="KW-1185">Reference proteome</keyword>
<dbReference type="AlphaFoldDB" id="A0A5N6ZH07"/>
<evidence type="ECO:0000256" key="5">
    <source>
        <dbReference type="ARBA" id="ARBA00013948"/>
    </source>
</evidence>
<dbReference type="InterPro" id="IPR011009">
    <property type="entry name" value="Kinase-like_dom_sf"/>
</dbReference>
<comment type="subunit">
    <text evidence="3">Component of the EKC/KEOPS complex composed of at least BUD32, CGI121, GON7, KAE1 and PCC1; the whole complex dimerizes.</text>
</comment>
<evidence type="ECO:0000256" key="8">
    <source>
        <dbReference type="ARBA" id="ARBA00030980"/>
    </source>
</evidence>
<protein>
    <recommendedName>
        <fullName evidence="6">EKC/KEOPS complex subunit BUD32</fullName>
        <ecNumber evidence="4">2.7.11.1</ecNumber>
    </recommendedName>
    <alternativeName>
        <fullName evidence="8 9">Atypical Serine/threonine protein kinase BUD32</fullName>
    </alternativeName>
    <alternativeName>
        <fullName evidence="5">EKC/KEOPS complex subunit bud32</fullName>
    </alternativeName>
</protein>
<feature type="non-terminal residue" evidence="14">
    <location>
        <position position="273"/>
    </location>
</feature>
<name>A0A5N6ZH07_9EURO</name>
<dbReference type="PANTHER" id="PTHR44167:SF24">
    <property type="entry name" value="SERINE_THREONINE-PROTEIN KINASE CHK2"/>
    <property type="match status" value="1"/>
</dbReference>
<evidence type="ECO:0000256" key="12">
    <source>
        <dbReference type="SAM" id="Phobius"/>
    </source>
</evidence>
<keyword evidence="12" id="KW-1133">Transmembrane helix</keyword>
<comment type="catalytic activity">
    <reaction evidence="11">
        <text>L-seryl-[protein] + ATP = O-phospho-L-seryl-[protein] + ADP + H(+)</text>
        <dbReference type="Rhea" id="RHEA:17989"/>
        <dbReference type="Rhea" id="RHEA-COMP:9863"/>
        <dbReference type="Rhea" id="RHEA-COMP:11604"/>
        <dbReference type="ChEBI" id="CHEBI:15378"/>
        <dbReference type="ChEBI" id="CHEBI:29999"/>
        <dbReference type="ChEBI" id="CHEBI:30616"/>
        <dbReference type="ChEBI" id="CHEBI:83421"/>
        <dbReference type="ChEBI" id="CHEBI:456216"/>
        <dbReference type="EC" id="2.7.11.1"/>
    </reaction>
</comment>
<evidence type="ECO:0000256" key="3">
    <source>
        <dbReference type="ARBA" id="ARBA00011534"/>
    </source>
</evidence>
<feature type="transmembrane region" description="Helical" evidence="12">
    <location>
        <begin position="250"/>
        <end position="268"/>
    </location>
</feature>
<dbReference type="GO" id="GO:0004674">
    <property type="term" value="F:protein serine/threonine kinase activity"/>
    <property type="evidence" value="ECO:0007669"/>
    <property type="project" value="UniProtKB-EC"/>
</dbReference>
<evidence type="ECO:0000256" key="9">
    <source>
        <dbReference type="ARBA" id="ARBA00033194"/>
    </source>
</evidence>
<dbReference type="Gene3D" id="1.10.510.10">
    <property type="entry name" value="Transferase(Phosphotransferase) domain 1"/>
    <property type="match status" value="1"/>
</dbReference>
<reference evidence="15" key="1">
    <citation type="submission" date="2019-04" db="EMBL/GenBank/DDBJ databases">
        <title>Friends and foes A comparative genomics studyof 23 Aspergillus species from section Flavi.</title>
        <authorList>
            <consortium name="DOE Joint Genome Institute"/>
            <person name="Kjaerbolling I."/>
            <person name="Vesth T."/>
            <person name="Frisvad J.C."/>
            <person name="Nybo J.L."/>
            <person name="Theobald S."/>
            <person name="Kildgaard S."/>
            <person name="Isbrandt T."/>
            <person name="Kuo A."/>
            <person name="Sato A."/>
            <person name="Lyhne E.K."/>
            <person name="Kogle M.E."/>
            <person name="Wiebenga A."/>
            <person name="Kun R.S."/>
            <person name="Lubbers R.J."/>
            <person name="Makela M.R."/>
            <person name="Barry K."/>
            <person name="Chovatia M."/>
            <person name="Clum A."/>
            <person name="Daum C."/>
            <person name="Haridas S."/>
            <person name="He G."/>
            <person name="LaButti K."/>
            <person name="Lipzen A."/>
            <person name="Mondo S."/>
            <person name="Riley R."/>
            <person name="Salamov A."/>
            <person name="Simmons B.A."/>
            <person name="Magnuson J.K."/>
            <person name="Henrissat B."/>
            <person name="Mortensen U.H."/>
            <person name="Larsen T.O."/>
            <person name="Devries R.P."/>
            <person name="Grigoriev I.V."/>
            <person name="Machida M."/>
            <person name="Baker S.E."/>
            <person name="Andersen M.R."/>
        </authorList>
    </citation>
    <scope>NUCLEOTIDE SEQUENCE [LARGE SCALE GENOMIC DNA]</scope>
    <source>
        <strain evidence="15">CBS 553.77</strain>
    </source>
</reference>
<organism evidence="14 15">
    <name type="scientific">Aspergillus coremiiformis</name>
    <dbReference type="NCBI Taxonomy" id="138285"/>
    <lineage>
        <taxon>Eukaryota</taxon>
        <taxon>Fungi</taxon>
        <taxon>Dikarya</taxon>
        <taxon>Ascomycota</taxon>
        <taxon>Pezizomycotina</taxon>
        <taxon>Eurotiomycetes</taxon>
        <taxon>Eurotiomycetidae</taxon>
        <taxon>Eurotiales</taxon>
        <taxon>Aspergillaceae</taxon>
        <taxon>Aspergillus</taxon>
        <taxon>Aspergillus subgen. Circumdati</taxon>
    </lineage>
</organism>
<dbReference type="PROSITE" id="PS00109">
    <property type="entry name" value="PROTEIN_KINASE_TYR"/>
    <property type="match status" value="1"/>
</dbReference>
<feature type="domain" description="Protein kinase" evidence="13">
    <location>
        <begin position="1"/>
        <end position="273"/>
    </location>
</feature>
<dbReference type="OrthoDB" id="1668230at2759"/>
<proteinExistence type="predicted"/>
<gene>
    <name evidence="14" type="ORF">BDV28DRAFT_126530</name>
</gene>
<keyword evidence="12" id="KW-0812">Transmembrane</keyword>
<dbReference type="Proteomes" id="UP000327118">
    <property type="component" value="Unassembled WGS sequence"/>
</dbReference>
<keyword evidence="7" id="KW-0779">Telomere</keyword>
<dbReference type="EC" id="2.7.11.1" evidence="4"/>
<keyword evidence="14" id="KW-0808">Transferase</keyword>
<dbReference type="GO" id="GO:0005634">
    <property type="term" value="C:nucleus"/>
    <property type="evidence" value="ECO:0007669"/>
    <property type="project" value="TreeGrafter"/>
</dbReference>
<dbReference type="InterPro" id="IPR008266">
    <property type="entry name" value="Tyr_kinase_AS"/>
</dbReference>
<evidence type="ECO:0000256" key="1">
    <source>
        <dbReference type="ARBA" id="ARBA00003747"/>
    </source>
</evidence>
<dbReference type="PANTHER" id="PTHR44167">
    <property type="entry name" value="OVARIAN-SPECIFIC SERINE/THREONINE-PROTEIN KINASE LOK-RELATED"/>
    <property type="match status" value="1"/>
</dbReference>
<dbReference type="Pfam" id="PF00069">
    <property type="entry name" value="Pkinase"/>
    <property type="match status" value="1"/>
</dbReference>
<evidence type="ECO:0000256" key="2">
    <source>
        <dbReference type="ARBA" id="ARBA00004574"/>
    </source>
</evidence>
<dbReference type="GO" id="GO:0044773">
    <property type="term" value="P:mitotic DNA damage checkpoint signaling"/>
    <property type="evidence" value="ECO:0007669"/>
    <property type="project" value="TreeGrafter"/>
</dbReference>
<keyword evidence="12" id="KW-0472">Membrane</keyword>
<dbReference type="PROSITE" id="PS50011">
    <property type="entry name" value="PROTEIN_KINASE_DOM"/>
    <property type="match status" value="1"/>
</dbReference>
<dbReference type="SUPFAM" id="SSF56112">
    <property type="entry name" value="Protein kinase-like (PK-like)"/>
    <property type="match status" value="1"/>
</dbReference>
<evidence type="ECO:0000313" key="14">
    <source>
        <dbReference type="EMBL" id="KAE8356785.1"/>
    </source>
</evidence>
<comment type="function">
    <text evidence="1">Component of the EKC/KEOPS complex that is required for the formation of a threonylcarbamoyl group on adenosine at position 37 (t(6)A37) in tRNAs that read codons beginning with adenine. The complex is probably involved in the transfer of the threonylcarbamoyl moiety of threonylcarbamoyl-AMP (TC-AMP) to the N6 group of A37. BUD32 has ATPase activity in the context of the EKC/KEOPS complex and likely plays a supporting role to the catalytic subunit KAE1. The EKC/KEOPS complex also promotes both telomere uncapping and telomere elongation. The complex is required for efficient recruitment of transcriptional coactivators.</text>
</comment>
<sequence>MIGHDIQRYHEVWKCPIQYDTHRCNKEGIESAHEVESYSAMCMERERLIYQHLPPHQNVLSCLQISDVGIRFPFLQHGNLRGFCQSHDITDETKENWTNAAIVAVAYIHSLGIIHADISPRNFLVADDLTLKLCDFGGSGFLDLSPISEEEDHYRIFPGTLRSFQTDVFALGCLMYEIAVGTKPYEEIDEDDWEQISSNYATGKFPCLDGLKYQRIIHKCWTLKYNDAQQVLLDIQAMESRSVFCSSLRTVQIIILSVSICSIAIFTYKKRWN</sequence>
<dbReference type="EMBL" id="ML739035">
    <property type="protein sequence ID" value="KAE8356785.1"/>
    <property type="molecule type" value="Genomic_DNA"/>
</dbReference>
<evidence type="ECO:0000256" key="10">
    <source>
        <dbReference type="ARBA" id="ARBA00047899"/>
    </source>
</evidence>
<comment type="catalytic activity">
    <reaction evidence="10">
        <text>L-threonyl-[protein] + ATP = O-phospho-L-threonyl-[protein] + ADP + H(+)</text>
        <dbReference type="Rhea" id="RHEA:46608"/>
        <dbReference type="Rhea" id="RHEA-COMP:11060"/>
        <dbReference type="Rhea" id="RHEA-COMP:11605"/>
        <dbReference type="ChEBI" id="CHEBI:15378"/>
        <dbReference type="ChEBI" id="CHEBI:30013"/>
        <dbReference type="ChEBI" id="CHEBI:30616"/>
        <dbReference type="ChEBI" id="CHEBI:61977"/>
        <dbReference type="ChEBI" id="CHEBI:456216"/>
        <dbReference type="EC" id="2.7.11.1"/>
    </reaction>
</comment>
<dbReference type="InterPro" id="IPR000719">
    <property type="entry name" value="Prot_kinase_dom"/>
</dbReference>
<accession>A0A5N6ZH07</accession>
<dbReference type="GO" id="GO:0000781">
    <property type="term" value="C:chromosome, telomeric region"/>
    <property type="evidence" value="ECO:0007669"/>
    <property type="project" value="UniProtKB-SubCell"/>
</dbReference>
<keyword evidence="14" id="KW-0418">Kinase</keyword>
<evidence type="ECO:0000256" key="11">
    <source>
        <dbReference type="ARBA" id="ARBA00048679"/>
    </source>
</evidence>
<comment type="subcellular location">
    <subcellularLocation>
        <location evidence="2">Chromosome</location>
        <location evidence="2">Telomere</location>
    </subcellularLocation>
</comment>
<dbReference type="GO" id="GO:0005524">
    <property type="term" value="F:ATP binding"/>
    <property type="evidence" value="ECO:0007669"/>
    <property type="project" value="InterPro"/>
</dbReference>
<evidence type="ECO:0000256" key="4">
    <source>
        <dbReference type="ARBA" id="ARBA00012513"/>
    </source>
</evidence>
<evidence type="ECO:0000256" key="7">
    <source>
        <dbReference type="ARBA" id="ARBA00022895"/>
    </source>
</evidence>
<keyword evidence="7" id="KW-0158">Chromosome</keyword>